<dbReference type="InterPro" id="IPR009467">
    <property type="entry name" value="Glycolipid-bd_prot_put"/>
</dbReference>
<reference evidence="1 2" key="1">
    <citation type="submission" date="2022-09" db="EMBL/GenBank/DDBJ databases">
        <title>Chelativorans salina sp. nov., a novel slightly halophilic bacterium isolated from a saline lake sediment enrichment.</title>
        <authorList>
            <person name="Gao L."/>
            <person name="Fang B.-Z."/>
            <person name="Li W.-J."/>
        </authorList>
    </citation>
    <scope>NUCLEOTIDE SEQUENCE [LARGE SCALE GENOMIC DNA]</scope>
    <source>
        <strain evidence="1 2">EGI FJ00035</strain>
    </source>
</reference>
<sequence length="176" mass="19970">MIRKWRRLDEAGLEVFQIAPDAEGFRATSTIVHAGAEAFGMSYIWLLDQGWRTRQLDLRLSSPTLREMRIQRAPDGWLVDGRKEPDLVDCEEVDLSATPFCNSLAIRLLKGPGALTALYVDLPSLQLLPSRQRYEVLGDKRWRYVDLGVAEGFEANLTVDQDDLVIDYEGLFKAVE</sequence>
<dbReference type="RefSeq" id="WP_260905754.1">
    <property type="nucleotide sequence ID" value="NZ_JAOCZP010000007.1"/>
</dbReference>
<keyword evidence="2" id="KW-1185">Reference proteome</keyword>
<organism evidence="1 2">
    <name type="scientific">Chelativorans salis</name>
    <dbReference type="NCBI Taxonomy" id="2978478"/>
    <lineage>
        <taxon>Bacteria</taxon>
        <taxon>Pseudomonadati</taxon>
        <taxon>Pseudomonadota</taxon>
        <taxon>Alphaproteobacteria</taxon>
        <taxon>Hyphomicrobiales</taxon>
        <taxon>Phyllobacteriaceae</taxon>
        <taxon>Chelativorans</taxon>
    </lineage>
</organism>
<comment type="caution">
    <text evidence="1">The sequence shown here is derived from an EMBL/GenBank/DDBJ whole genome shotgun (WGS) entry which is preliminary data.</text>
</comment>
<dbReference type="EMBL" id="JAOCZP010000007">
    <property type="protein sequence ID" value="MCT7377303.1"/>
    <property type="molecule type" value="Genomic_DNA"/>
</dbReference>
<name>A0ABT2LS00_9HYPH</name>
<accession>A0ABT2LS00</accession>
<gene>
    <name evidence="1" type="ORF">N5A92_20000</name>
</gene>
<dbReference type="Proteomes" id="UP001320831">
    <property type="component" value="Unassembled WGS sequence"/>
</dbReference>
<evidence type="ECO:0000313" key="1">
    <source>
        <dbReference type="EMBL" id="MCT7377303.1"/>
    </source>
</evidence>
<dbReference type="Pfam" id="PF06475">
    <property type="entry name" value="Glycolipid_bind"/>
    <property type="match status" value="1"/>
</dbReference>
<evidence type="ECO:0000313" key="2">
    <source>
        <dbReference type="Proteomes" id="UP001320831"/>
    </source>
</evidence>
<dbReference type="SUPFAM" id="SSF159275">
    <property type="entry name" value="PA1994-like"/>
    <property type="match status" value="1"/>
</dbReference>
<proteinExistence type="predicted"/>
<protein>
    <submittedName>
        <fullName evidence="1">Glycolipid-binding domain-containing protein</fullName>
    </submittedName>
</protein>